<keyword evidence="7" id="KW-1185">Reference proteome</keyword>
<proteinExistence type="inferred from homology"/>
<comment type="similarity">
    <text evidence="1">Belongs to the AAA ATPase family.</text>
</comment>
<dbReference type="SUPFAM" id="SSF52540">
    <property type="entry name" value="P-loop containing nucleoside triphosphate hydrolases"/>
    <property type="match status" value="1"/>
</dbReference>
<evidence type="ECO:0000256" key="2">
    <source>
        <dbReference type="ARBA" id="ARBA00022741"/>
    </source>
</evidence>
<dbReference type="InterPro" id="IPR027417">
    <property type="entry name" value="P-loop_NTPase"/>
</dbReference>
<evidence type="ECO:0000256" key="4">
    <source>
        <dbReference type="SAM" id="MobiDB-lite"/>
    </source>
</evidence>
<evidence type="ECO:0000313" key="7">
    <source>
        <dbReference type="Proteomes" id="UP000673691"/>
    </source>
</evidence>
<dbReference type="GO" id="GO:0005524">
    <property type="term" value="F:ATP binding"/>
    <property type="evidence" value="ECO:0007669"/>
    <property type="project" value="UniProtKB-KW"/>
</dbReference>
<feature type="region of interest" description="Disordered" evidence="4">
    <location>
        <begin position="91"/>
        <end position="110"/>
    </location>
</feature>
<evidence type="ECO:0000313" key="6">
    <source>
        <dbReference type="EMBL" id="KAG5458254.1"/>
    </source>
</evidence>
<gene>
    <name evidence="6" type="ORF">BJ554DRAFT_1558</name>
</gene>
<dbReference type="PANTHER" id="PTHR23077:SF171">
    <property type="entry name" value="NUCLEAR VALOSIN-CONTAINING PROTEIN-LIKE"/>
    <property type="match status" value="1"/>
</dbReference>
<feature type="non-terminal residue" evidence="6">
    <location>
        <position position="1"/>
    </location>
</feature>
<organism evidence="6 7">
    <name type="scientific">Olpidium bornovanus</name>
    <dbReference type="NCBI Taxonomy" id="278681"/>
    <lineage>
        <taxon>Eukaryota</taxon>
        <taxon>Fungi</taxon>
        <taxon>Fungi incertae sedis</taxon>
        <taxon>Olpidiomycota</taxon>
        <taxon>Olpidiomycotina</taxon>
        <taxon>Olpidiomycetes</taxon>
        <taxon>Olpidiales</taxon>
        <taxon>Olpidiaceae</taxon>
        <taxon>Olpidium</taxon>
    </lineage>
</organism>
<dbReference type="Proteomes" id="UP000673691">
    <property type="component" value="Unassembled WGS sequence"/>
</dbReference>
<keyword evidence="3" id="KW-0067">ATP-binding</keyword>
<dbReference type="AlphaFoldDB" id="A0A8H7ZS49"/>
<dbReference type="EMBL" id="JAEFCI010008776">
    <property type="protein sequence ID" value="KAG5458254.1"/>
    <property type="molecule type" value="Genomic_DNA"/>
</dbReference>
<protein>
    <recommendedName>
        <fullName evidence="5">ATPase AAA-type core domain-containing protein</fullName>
    </recommendedName>
</protein>
<dbReference type="GO" id="GO:0016887">
    <property type="term" value="F:ATP hydrolysis activity"/>
    <property type="evidence" value="ECO:0007669"/>
    <property type="project" value="InterPro"/>
</dbReference>
<sequence>LSSTFSTLSPVRSAFASARSSAPAVVFFDEIDAIVGKRDMGDGGGGRAGNDSVQERVLSTLLNEMDGVEASDSVLVVVGFRGETACFREAGERERSHKQARHAGRSPHETWAVRPAHIRESATPQIQPRLIPRRITDADTRVVETNLGATTRSAGAHFHIQGPYPEHPARW</sequence>
<evidence type="ECO:0000256" key="1">
    <source>
        <dbReference type="ARBA" id="ARBA00006914"/>
    </source>
</evidence>
<reference evidence="6 7" key="1">
    <citation type="journal article" name="Sci. Rep.">
        <title>Genome-scale phylogenetic analyses confirm Olpidium as the closest living zoosporic fungus to the non-flagellated, terrestrial fungi.</title>
        <authorList>
            <person name="Chang Y."/>
            <person name="Rochon D."/>
            <person name="Sekimoto S."/>
            <person name="Wang Y."/>
            <person name="Chovatia M."/>
            <person name="Sandor L."/>
            <person name="Salamov A."/>
            <person name="Grigoriev I.V."/>
            <person name="Stajich J.E."/>
            <person name="Spatafora J.W."/>
        </authorList>
    </citation>
    <scope>NUCLEOTIDE SEQUENCE [LARGE SCALE GENOMIC DNA]</scope>
    <source>
        <strain evidence="6">S191</strain>
    </source>
</reference>
<dbReference type="Pfam" id="PF00004">
    <property type="entry name" value="AAA"/>
    <property type="match status" value="1"/>
</dbReference>
<dbReference type="InterPro" id="IPR003959">
    <property type="entry name" value="ATPase_AAA_core"/>
</dbReference>
<evidence type="ECO:0000256" key="3">
    <source>
        <dbReference type="ARBA" id="ARBA00022840"/>
    </source>
</evidence>
<evidence type="ECO:0000259" key="5">
    <source>
        <dbReference type="Pfam" id="PF00004"/>
    </source>
</evidence>
<keyword evidence="2" id="KW-0547">Nucleotide-binding</keyword>
<accession>A0A8H7ZS49</accession>
<dbReference type="PANTHER" id="PTHR23077">
    <property type="entry name" value="AAA-FAMILY ATPASE"/>
    <property type="match status" value="1"/>
</dbReference>
<dbReference type="Gene3D" id="3.40.50.300">
    <property type="entry name" value="P-loop containing nucleotide triphosphate hydrolases"/>
    <property type="match status" value="1"/>
</dbReference>
<dbReference type="OrthoDB" id="5421at2759"/>
<name>A0A8H7ZS49_9FUNG</name>
<dbReference type="InterPro" id="IPR050168">
    <property type="entry name" value="AAA_ATPase_domain"/>
</dbReference>
<comment type="caution">
    <text evidence="6">The sequence shown here is derived from an EMBL/GenBank/DDBJ whole genome shotgun (WGS) entry which is preliminary data.</text>
</comment>
<feature type="domain" description="ATPase AAA-type core" evidence="5">
    <location>
        <begin position="10"/>
        <end position="78"/>
    </location>
</feature>